<dbReference type="SUPFAM" id="SSF47384">
    <property type="entry name" value="Homodimeric domain of signal transducing histidine kinase"/>
    <property type="match status" value="1"/>
</dbReference>
<dbReference type="InterPro" id="IPR003594">
    <property type="entry name" value="HATPase_dom"/>
</dbReference>
<reference evidence="20 21" key="1">
    <citation type="submission" date="2019-03" db="EMBL/GenBank/DDBJ databases">
        <title>Genomic Encyclopedia of Archaeal and Bacterial Type Strains, Phase II (KMG-II): from individual species to whole genera.</title>
        <authorList>
            <person name="Goeker M."/>
        </authorList>
    </citation>
    <scope>NUCLEOTIDE SEQUENCE [LARGE SCALE GENOMIC DNA]</scope>
    <source>
        <strain evidence="20 21">DSM 25687</strain>
    </source>
</reference>
<dbReference type="InterPro" id="IPR013655">
    <property type="entry name" value="PAS_fold_3"/>
</dbReference>
<feature type="transmembrane region" description="Helical" evidence="15">
    <location>
        <begin position="181"/>
        <end position="199"/>
    </location>
</feature>
<feature type="transmembrane region" description="Helical" evidence="15">
    <location>
        <begin position="111"/>
        <end position="129"/>
    </location>
</feature>
<dbReference type="InterPro" id="IPR035965">
    <property type="entry name" value="PAS-like_dom_sf"/>
</dbReference>
<evidence type="ECO:0000256" key="5">
    <source>
        <dbReference type="ARBA" id="ARBA00022553"/>
    </source>
</evidence>
<dbReference type="SUPFAM" id="SSF55781">
    <property type="entry name" value="GAF domain-like"/>
    <property type="match status" value="2"/>
</dbReference>
<dbReference type="InterPro" id="IPR000700">
    <property type="entry name" value="PAS-assoc_C"/>
</dbReference>
<evidence type="ECO:0000256" key="3">
    <source>
        <dbReference type="ARBA" id="ARBA00012438"/>
    </source>
</evidence>
<feature type="domain" description="PAS" evidence="18">
    <location>
        <begin position="320"/>
        <end position="390"/>
    </location>
</feature>
<evidence type="ECO:0000256" key="7">
    <source>
        <dbReference type="ARBA" id="ARBA00022692"/>
    </source>
</evidence>
<dbReference type="Gene3D" id="3.30.565.10">
    <property type="entry name" value="Histidine kinase-like ATPase, C-terminal domain"/>
    <property type="match status" value="1"/>
</dbReference>
<feature type="domain" description="PAC" evidence="19">
    <location>
        <begin position="877"/>
        <end position="928"/>
    </location>
</feature>
<dbReference type="PANTHER" id="PTHR45339">
    <property type="entry name" value="HYBRID SIGNAL TRANSDUCTION HISTIDINE KINASE J"/>
    <property type="match status" value="1"/>
</dbReference>
<evidence type="ECO:0000259" key="18">
    <source>
        <dbReference type="PROSITE" id="PS50112"/>
    </source>
</evidence>
<dbReference type="InterPro" id="IPR005467">
    <property type="entry name" value="His_kinase_dom"/>
</dbReference>
<dbReference type="InterPro" id="IPR011006">
    <property type="entry name" value="CheY-like_superfamily"/>
</dbReference>
<dbReference type="PANTHER" id="PTHR45339:SF1">
    <property type="entry name" value="HYBRID SIGNAL TRANSDUCTION HISTIDINE KINASE J"/>
    <property type="match status" value="1"/>
</dbReference>
<keyword evidence="7 15" id="KW-0812">Transmembrane</keyword>
<comment type="catalytic activity">
    <reaction evidence="1">
        <text>ATP + protein L-histidine = ADP + protein N-phospho-L-histidine.</text>
        <dbReference type="EC" id="2.7.13.3"/>
    </reaction>
</comment>
<dbReference type="Pfam" id="PF00072">
    <property type="entry name" value="Response_reg"/>
    <property type="match status" value="1"/>
</dbReference>
<keyword evidence="8" id="KW-0547">Nucleotide-binding</keyword>
<dbReference type="SMART" id="SM00065">
    <property type="entry name" value="GAF"/>
    <property type="match status" value="2"/>
</dbReference>
<evidence type="ECO:0000256" key="13">
    <source>
        <dbReference type="ARBA" id="ARBA00023136"/>
    </source>
</evidence>
<dbReference type="Gene3D" id="1.10.287.130">
    <property type="match status" value="1"/>
</dbReference>
<dbReference type="InterPro" id="IPR036890">
    <property type="entry name" value="HATPase_C_sf"/>
</dbReference>
<dbReference type="PROSITE" id="PS50110">
    <property type="entry name" value="RESPONSE_REGULATORY"/>
    <property type="match status" value="1"/>
</dbReference>
<evidence type="ECO:0000259" key="19">
    <source>
        <dbReference type="PROSITE" id="PS50113"/>
    </source>
</evidence>
<evidence type="ECO:0000313" key="20">
    <source>
        <dbReference type="EMBL" id="TDP60690.1"/>
    </source>
</evidence>
<keyword evidence="10" id="KW-0067">ATP-binding</keyword>
<keyword evidence="4" id="KW-1003">Cell membrane</keyword>
<dbReference type="InterPro" id="IPR001610">
    <property type="entry name" value="PAC"/>
</dbReference>
<dbReference type="CDD" id="cd00082">
    <property type="entry name" value="HisKA"/>
    <property type="match status" value="1"/>
</dbReference>
<dbReference type="SUPFAM" id="SSF55874">
    <property type="entry name" value="ATPase domain of HSP90 chaperone/DNA topoisomerase II/histidine kinase"/>
    <property type="match status" value="1"/>
</dbReference>
<proteinExistence type="predicted"/>
<dbReference type="SUPFAM" id="SSF55785">
    <property type="entry name" value="PYP-like sensor domain (PAS domain)"/>
    <property type="match status" value="3"/>
</dbReference>
<protein>
    <recommendedName>
        <fullName evidence="3">histidine kinase</fullName>
        <ecNumber evidence="3">2.7.13.3</ecNumber>
    </recommendedName>
</protein>
<accession>A0A4R6QEC5</accession>
<keyword evidence="6" id="KW-0808">Transferase</keyword>
<dbReference type="SUPFAM" id="SSF52172">
    <property type="entry name" value="CheY-like"/>
    <property type="match status" value="1"/>
</dbReference>
<evidence type="ECO:0000256" key="1">
    <source>
        <dbReference type="ARBA" id="ARBA00000085"/>
    </source>
</evidence>
<feature type="domain" description="PAS" evidence="18">
    <location>
        <begin position="217"/>
        <end position="254"/>
    </location>
</feature>
<dbReference type="PROSITE" id="PS50113">
    <property type="entry name" value="PAC"/>
    <property type="match status" value="1"/>
</dbReference>
<dbReference type="CDD" id="cd17546">
    <property type="entry name" value="REC_hyHK_CKI1_RcsC-like"/>
    <property type="match status" value="1"/>
</dbReference>
<dbReference type="InterPro" id="IPR003018">
    <property type="entry name" value="GAF"/>
</dbReference>
<evidence type="ECO:0000256" key="11">
    <source>
        <dbReference type="ARBA" id="ARBA00022989"/>
    </source>
</evidence>
<dbReference type="CDD" id="cd16922">
    <property type="entry name" value="HATPase_EvgS-ArcB-TorS-like"/>
    <property type="match status" value="1"/>
</dbReference>
<dbReference type="Gene3D" id="3.40.50.2300">
    <property type="match status" value="1"/>
</dbReference>
<dbReference type="InterPro" id="IPR001789">
    <property type="entry name" value="Sig_transdc_resp-reg_receiver"/>
</dbReference>
<dbReference type="InterPro" id="IPR000014">
    <property type="entry name" value="PAS"/>
</dbReference>
<evidence type="ECO:0000256" key="4">
    <source>
        <dbReference type="ARBA" id="ARBA00022475"/>
    </source>
</evidence>
<feature type="modified residue" description="4-aspartylphosphate" evidence="14">
    <location>
        <position position="1248"/>
    </location>
</feature>
<dbReference type="GO" id="GO:0005886">
    <property type="term" value="C:plasma membrane"/>
    <property type="evidence" value="ECO:0007669"/>
    <property type="project" value="UniProtKB-SubCell"/>
</dbReference>
<feature type="transmembrane region" description="Helical" evidence="15">
    <location>
        <begin position="158"/>
        <end position="175"/>
    </location>
</feature>
<dbReference type="FunFam" id="1.10.287.130:FF:000003">
    <property type="entry name" value="Histidine kinase"/>
    <property type="match status" value="1"/>
</dbReference>
<feature type="domain" description="PAS" evidence="18">
    <location>
        <begin position="800"/>
        <end position="874"/>
    </location>
</feature>
<dbReference type="InterPro" id="IPR004358">
    <property type="entry name" value="Sig_transdc_His_kin-like_C"/>
</dbReference>
<dbReference type="PROSITE" id="PS50109">
    <property type="entry name" value="HIS_KIN"/>
    <property type="match status" value="1"/>
</dbReference>
<feature type="transmembrane region" description="Helical" evidence="15">
    <location>
        <begin position="53"/>
        <end position="74"/>
    </location>
</feature>
<dbReference type="PROSITE" id="PS50112">
    <property type="entry name" value="PAS"/>
    <property type="match status" value="3"/>
</dbReference>
<feature type="transmembrane region" description="Helical" evidence="15">
    <location>
        <begin position="135"/>
        <end position="151"/>
    </location>
</feature>
<feature type="domain" description="Response regulatory" evidence="17">
    <location>
        <begin position="1197"/>
        <end position="1315"/>
    </location>
</feature>
<evidence type="ECO:0000259" key="17">
    <source>
        <dbReference type="PROSITE" id="PS50110"/>
    </source>
</evidence>
<feature type="transmembrane region" description="Helical" evidence="15">
    <location>
        <begin position="80"/>
        <end position="99"/>
    </location>
</feature>
<dbReference type="Pfam" id="PF00512">
    <property type="entry name" value="HisKA"/>
    <property type="match status" value="1"/>
</dbReference>
<evidence type="ECO:0000256" key="15">
    <source>
        <dbReference type="SAM" id="Phobius"/>
    </source>
</evidence>
<dbReference type="SMART" id="SM00388">
    <property type="entry name" value="HisKA"/>
    <property type="match status" value="1"/>
</dbReference>
<evidence type="ECO:0000256" key="12">
    <source>
        <dbReference type="ARBA" id="ARBA00023012"/>
    </source>
</evidence>
<dbReference type="SMART" id="SM00091">
    <property type="entry name" value="PAS"/>
    <property type="match status" value="3"/>
</dbReference>
<dbReference type="Pfam" id="PF01590">
    <property type="entry name" value="GAF"/>
    <property type="match status" value="2"/>
</dbReference>
<dbReference type="EC" id="2.7.13.3" evidence="3"/>
<evidence type="ECO:0000256" key="8">
    <source>
        <dbReference type="ARBA" id="ARBA00022741"/>
    </source>
</evidence>
<evidence type="ECO:0000256" key="6">
    <source>
        <dbReference type="ARBA" id="ARBA00022679"/>
    </source>
</evidence>
<evidence type="ECO:0000256" key="2">
    <source>
        <dbReference type="ARBA" id="ARBA00004651"/>
    </source>
</evidence>
<dbReference type="PRINTS" id="PR00344">
    <property type="entry name" value="BCTRLSENSOR"/>
</dbReference>
<dbReference type="EMBL" id="SNXR01000011">
    <property type="protein sequence ID" value="TDP60690.1"/>
    <property type="molecule type" value="Genomic_DNA"/>
</dbReference>
<keyword evidence="11 15" id="KW-1133">Transmembrane helix</keyword>
<dbReference type="GO" id="GO:0000155">
    <property type="term" value="F:phosphorelay sensor kinase activity"/>
    <property type="evidence" value="ECO:0007669"/>
    <property type="project" value="InterPro"/>
</dbReference>
<dbReference type="Gene3D" id="3.30.450.20">
    <property type="entry name" value="PAS domain"/>
    <property type="match status" value="3"/>
</dbReference>
<keyword evidence="21" id="KW-1185">Reference proteome</keyword>
<evidence type="ECO:0000256" key="14">
    <source>
        <dbReference type="PROSITE-ProRule" id="PRU00169"/>
    </source>
</evidence>
<dbReference type="FunFam" id="3.30.565.10:FF:000010">
    <property type="entry name" value="Sensor histidine kinase RcsC"/>
    <property type="match status" value="1"/>
</dbReference>
<dbReference type="Pfam" id="PF02518">
    <property type="entry name" value="HATPase_c"/>
    <property type="match status" value="1"/>
</dbReference>
<keyword evidence="13 15" id="KW-0472">Membrane</keyword>
<dbReference type="SMART" id="SM00086">
    <property type="entry name" value="PAC"/>
    <property type="match status" value="3"/>
</dbReference>
<dbReference type="OrthoDB" id="9811889at2"/>
<dbReference type="InterPro" id="IPR003661">
    <property type="entry name" value="HisK_dim/P_dom"/>
</dbReference>
<dbReference type="Pfam" id="PF13426">
    <property type="entry name" value="PAS_9"/>
    <property type="match status" value="1"/>
</dbReference>
<dbReference type="Gene3D" id="3.30.450.40">
    <property type="match status" value="2"/>
</dbReference>
<dbReference type="GO" id="GO:0005524">
    <property type="term" value="F:ATP binding"/>
    <property type="evidence" value="ECO:0007669"/>
    <property type="project" value="UniProtKB-KW"/>
</dbReference>
<dbReference type="CDD" id="cd00130">
    <property type="entry name" value="PAS"/>
    <property type="match status" value="2"/>
</dbReference>
<evidence type="ECO:0000256" key="10">
    <source>
        <dbReference type="ARBA" id="ARBA00022840"/>
    </source>
</evidence>
<keyword evidence="5 14" id="KW-0597">Phosphoprotein</keyword>
<gene>
    <name evidence="20" type="ORF">BC748_0286</name>
</gene>
<dbReference type="SMART" id="SM00448">
    <property type="entry name" value="REC"/>
    <property type="match status" value="1"/>
</dbReference>
<organism evidence="20 21">
    <name type="scientific">Flavobacterium dankookense</name>
    <dbReference type="NCBI Taxonomy" id="706186"/>
    <lineage>
        <taxon>Bacteria</taxon>
        <taxon>Pseudomonadati</taxon>
        <taxon>Bacteroidota</taxon>
        <taxon>Flavobacteriia</taxon>
        <taxon>Flavobacteriales</taxon>
        <taxon>Flavobacteriaceae</taxon>
        <taxon>Flavobacterium</taxon>
    </lineage>
</organism>
<dbReference type="SMART" id="SM00387">
    <property type="entry name" value="HATPase_c"/>
    <property type="match status" value="1"/>
</dbReference>
<keyword evidence="12" id="KW-0902">Two-component regulatory system</keyword>
<feature type="domain" description="Histidine kinase" evidence="16">
    <location>
        <begin position="945"/>
        <end position="1167"/>
    </location>
</feature>
<dbReference type="InterPro" id="IPR036097">
    <property type="entry name" value="HisK_dim/P_sf"/>
</dbReference>
<dbReference type="Pfam" id="PF08447">
    <property type="entry name" value="PAS_3"/>
    <property type="match status" value="2"/>
</dbReference>
<comment type="caution">
    <text evidence="20">The sequence shown here is derived from an EMBL/GenBank/DDBJ whole genome shotgun (WGS) entry which is preliminary data.</text>
</comment>
<comment type="subcellular location">
    <subcellularLocation>
        <location evidence="2">Cell membrane</location>
        <topology evidence="2">Multi-pass membrane protein</topology>
    </subcellularLocation>
</comment>
<keyword evidence="9" id="KW-0418">Kinase</keyword>
<dbReference type="Proteomes" id="UP000295260">
    <property type="component" value="Unassembled WGS sequence"/>
</dbReference>
<name>A0A4R6QEC5_9FLAO</name>
<feature type="transmembrane region" description="Helical" evidence="15">
    <location>
        <begin position="6"/>
        <end position="29"/>
    </location>
</feature>
<evidence type="ECO:0000259" key="16">
    <source>
        <dbReference type="PROSITE" id="PS50109"/>
    </source>
</evidence>
<evidence type="ECO:0000313" key="21">
    <source>
        <dbReference type="Proteomes" id="UP000295260"/>
    </source>
</evidence>
<dbReference type="InterPro" id="IPR029016">
    <property type="entry name" value="GAF-like_dom_sf"/>
</dbReference>
<dbReference type="NCBIfam" id="TIGR00229">
    <property type="entry name" value="sensory_box"/>
    <property type="match status" value="3"/>
</dbReference>
<evidence type="ECO:0000256" key="9">
    <source>
        <dbReference type="ARBA" id="ARBA00022777"/>
    </source>
</evidence>
<sequence>MNTNLFLLNSGSLIVIFVLLFLLYSFYFATKETIKDKLNLSSKNEFEPKEQQYALYLLFFGVAIPLIETILEIFKVRSKSFFLINLCIGAILLIFYFLCTRVKFFIKNINFIFLFCYYGYLGFVVRNVFFRDFELISYVSLIVCLFLSYFIVKNILHYWLFVISVILLLVIAFELELIPQNYIIILICAFILTITIHISRHLALLETKNKFLFTNIIVNKGNSLILTTNKKGEVSFCSESIESILGYKANEVLGLEYWRLTEDPEFIGEAYHEDYVDDRLYIRKLKCKNGDYKYIQWKDKRYSEDILIGIGQDVTEQIKIQNQYRDLIESANDLITEINFEGKIIYVNPFTEKSLGYSKEEIFSNHYTTFIRTDYIDVVKEFYEHIPEDTGDYPDLVFPMIKKSGETIWVTQKVTVKKDKYNKKTGFSVIARDITLIKNLEIEHFERASKIKIHNQVIKELTSKSYSNTDSFNTVLKNILQTVAINCGINRVSYWTYIPEGLRCESIFYLDNNRFEKHFFVDKNQYPNYFRALESGIQIVASDVYDNKITEELCYDFFPKYKIKSLLDTPIFMDKKTKGILCFEAVENKREWDNEDINFSRSIADLIAIALEAEMRNESEKNLTYKSDILFEINKNTEKFLLSKNQDEILLGIIRTIGHVLKASRVSYFQYNSDDDTISQKYRWLSDSDSINEPNPKLQKLPNKMFKLTMENLLNNKPFSSVIRKLPDSEEKNFLQQIGSKSILFIPIFIKETFYGILVFDDTVKEREWSSDEISSLEILAKNISYSFERNINETIIQESEEKFRLLANNIPGTVHLSKYDDKWTKIYLNDEIEKLTGYPKEDFLKTERHYIDLVHPDDLKIVQKHADDLFKLKQKIHLIYRIINKDGEQIWVEEFGEPIVNEEEIVYIVGIFIDITKRIEAEEAINAKNYAEAANKAKSEFLANMSHEIRTPLNGIIGFTELLMNTNLEDFQQKYMDTINQSANSLMEVINNILDFSKIESGKVELEIDKYKIIDIANQVTDLVKYETKQKNLFLNLTIDKNVPKNIWVDYIRLKQVLINLLSNAVKFTEKGGVDFQISLVEYIDDKTAKICFSVKDTGIGIKIKNQTKIFEAFSQEDGSTTKRFGGTGLGLSISNQLLGLMDSKLELESENKKGSRFYFTLIVKYSNEESKSQKKSLAEISKVKVQEIITSENKIVYVVEDNKINMLLAKTLVKQVIPNATIIECENGKEIFEYLENSQPDLILMDIQMPVMNGYEATAEIRKNSDLKEVPIIALTAGIVVGEKEKCIEAGMNDYISKPIDKEVLKNILSNWILKS</sequence>